<dbReference type="Proteomes" id="UP000007575">
    <property type="component" value="Chromosome"/>
</dbReference>
<proteinExistence type="predicted"/>
<name>H8GY38_DEIGI</name>
<keyword evidence="2" id="KW-1185">Reference proteome</keyword>
<evidence type="ECO:0000313" key="2">
    <source>
        <dbReference type="Proteomes" id="UP000007575"/>
    </source>
</evidence>
<reference evidence="1 2" key="1">
    <citation type="journal article" date="2012" name="PLoS ONE">
        <title>Genome sequence and transcriptome analysis of the radioresistant bacterium Deinococcus gobiensis: insights into the extreme environmental adaptations.</title>
        <authorList>
            <person name="Yuan M."/>
            <person name="Chen M."/>
            <person name="Zhang W."/>
            <person name="Lu W."/>
            <person name="Wang J."/>
            <person name="Yang M."/>
            <person name="Zhao P."/>
            <person name="Tang R."/>
            <person name="Li X."/>
            <person name="Hao Y."/>
            <person name="Zhou Z."/>
            <person name="Zhan Y."/>
            <person name="Yu H."/>
            <person name="Teng C."/>
            <person name="Yan Y."/>
            <person name="Ping S."/>
            <person name="Wang Y."/>
            <person name="Lin M."/>
        </authorList>
    </citation>
    <scope>NUCLEOTIDE SEQUENCE [LARGE SCALE GENOMIC DNA]</scope>
    <source>
        <strain evidence="1 2">I-0</strain>
    </source>
</reference>
<evidence type="ECO:0000313" key="1">
    <source>
        <dbReference type="EMBL" id="AFD25966.1"/>
    </source>
</evidence>
<dbReference type="HOGENOM" id="CLU_3409117_0_0_0"/>
<dbReference type="PATRIC" id="fig|745776.4.peg.2090"/>
<gene>
    <name evidence="1" type="ordered locus">DGo_CA2039</name>
</gene>
<organism evidence="1 2">
    <name type="scientific">Deinococcus gobiensis (strain DSM 21396 / JCM 16679 / CGMCC 1.7299 / I-0)</name>
    <dbReference type="NCBI Taxonomy" id="745776"/>
    <lineage>
        <taxon>Bacteria</taxon>
        <taxon>Thermotogati</taxon>
        <taxon>Deinococcota</taxon>
        <taxon>Deinococci</taxon>
        <taxon>Deinococcales</taxon>
        <taxon>Deinococcaceae</taxon>
        <taxon>Deinococcus</taxon>
    </lineage>
</organism>
<sequence>MRGLETELERYRAFLGLTAESGESSGASI</sequence>
<dbReference type="EMBL" id="CP002191">
    <property type="protein sequence ID" value="AFD25966.1"/>
    <property type="molecule type" value="Genomic_DNA"/>
</dbReference>
<accession>H8GY38</accession>
<protein>
    <submittedName>
        <fullName evidence="1">Uncharacterized protein</fullName>
    </submittedName>
</protein>
<dbReference type="KEGG" id="dgo:DGo_CA2039"/>
<dbReference type="AlphaFoldDB" id="H8GY38"/>